<dbReference type="PANTHER" id="PTHR21340:SF0">
    <property type="entry name" value="BIS(5'-NUCLEOSYL)-TETRAPHOSPHATASE [ASYMMETRICAL]"/>
    <property type="match status" value="1"/>
</dbReference>
<evidence type="ECO:0000256" key="3">
    <source>
        <dbReference type="ARBA" id="ARBA00022741"/>
    </source>
</evidence>
<reference evidence="8" key="2">
    <citation type="submission" date="2021-04" db="EMBL/GenBank/DDBJ databases">
        <authorList>
            <person name="Dong X."/>
        </authorList>
    </citation>
    <scope>NUCLEOTIDE SEQUENCE</scope>
    <source>
        <strain evidence="8">ZWT</strain>
    </source>
</reference>
<accession>A0A9J6P0H9</accession>
<feature type="domain" description="Nudix hydrolase" evidence="7">
    <location>
        <begin position="2"/>
        <end position="130"/>
    </location>
</feature>
<evidence type="ECO:0000259" key="7">
    <source>
        <dbReference type="PROSITE" id="PS51462"/>
    </source>
</evidence>
<dbReference type="InterPro" id="IPR051325">
    <property type="entry name" value="Nudix_hydrolase_domain"/>
</dbReference>
<comment type="caution">
    <text evidence="8">The sequence shown here is derived from an EMBL/GenBank/DDBJ whole genome shotgun (WGS) entry which is preliminary data.</text>
</comment>
<dbReference type="PANTHER" id="PTHR21340">
    <property type="entry name" value="DIADENOSINE 5,5-P1,P4-TETRAPHOSPHATE PYROPHOSPHOHYDROLASE MUTT"/>
    <property type="match status" value="1"/>
</dbReference>
<dbReference type="InterPro" id="IPR015797">
    <property type="entry name" value="NUDIX_hydrolase-like_dom_sf"/>
</dbReference>
<name>A0A9J6P0H9_9CLOT</name>
<dbReference type="SUPFAM" id="SSF55811">
    <property type="entry name" value="Nudix"/>
    <property type="match status" value="1"/>
</dbReference>
<dbReference type="Gene3D" id="3.90.79.10">
    <property type="entry name" value="Nucleoside Triphosphate Pyrophosphohydrolase"/>
    <property type="match status" value="1"/>
</dbReference>
<dbReference type="AlphaFoldDB" id="A0A9J6P0H9"/>
<dbReference type="PRINTS" id="PR00502">
    <property type="entry name" value="NUDIXFAMILY"/>
</dbReference>
<dbReference type="GO" id="GO:0006754">
    <property type="term" value="P:ATP biosynthetic process"/>
    <property type="evidence" value="ECO:0007669"/>
    <property type="project" value="TreeGrafter"/>
</dbReference>
<reference evidence="8" key="1">
    <citation type="journal article" date="2021" name="mSystems">
        <title>Bacteria and Archaea Synergistically Convert Glycine Betaine to Biogenic Methane in the Formosa Cold Seep of the South China Sea.</title>
        <authorList>
            <person name="Li L."/>
            <person name="Zhang W."/>
            <person name="Zhang S."/>
            <person name="Song L."/>
            <person name="Sun Q."/>
            <person name="Zhang H."/>
            <person name="Xiang H."/>
            <person name="Dong X."/>
        </authorList>
    </citation>
    <scope>NUCLEOTIDE SEQUENCE</scope>
    <source>
        <strain evidence="8">ZWT</strain>
    </source>
</reference>
<dbReference type="InterPro" id="IPR000086">
    <property type="entry name" value="NUDIX_hydrolase_dom"/>
</dbReference>
<evidence type="ECO:0000313" key="8">
    <source>
        <dbReference type="EMBL" id="MCM1988944.1"/>
    </source>
</evidence>
<evidence type="ECO:0000256" key="6">
    <source>
        <dbReference type="RuleBase" id="RU003476"/>
    </source>
</evidence>
<dbReference type="GO" id="GO:0006167">
    <property type="term" value="P:AMP biosynthetic process"/>
    <property type="evidence" value="ECO:0007669"/>
    <property type="project" value="TreeGrafter"/>
</dbReference>
<dbReference type="EMBL" id="JAGSOJ010000001">
    <property type="protein sequence ID" value="MCM1988944.1"/>
    <property type="molecule type" value="Genomic_DNA"/>
</dbReference>
<gene>
    <name evidence="8" type="ORF">KDK92_04260</name>
</gene>
<dbReference type="Proteomes" id="UP001056429">
    <property type="component" value="Unassembled WGS sequence"/>
</dbReference>
<protein>
    <recommendedName>
        <fullName evidence="2">Bis(5'-nucleosyl)-tetraphosphatase [asymmetrical]</fullName>
    </recommendedName>
    <alternativeName>
        <fullName evidence="5">Diadenosine 5',5'''-P1,P4-tetraphosphate asymmetrical hydrolase</fullName>
    </alternativeName>
</protein>
<comment type="similarity">
    <text evidence="1 6">Belongs to the Nudix hydrolase family.</text>
</comment>
<dbReference type="InterPro" id="IPR020084">
    <property type="entry name" value="NUDIX_hydrolase_CS"/>
</dbReference>
<keyword evidence="9" id="KW-1185">Reference proteome</keyword>
<dbReference type="CDD" id="cd03428">
    <property type="entry name" value="NUDIX_Ap4A_Nudt2"/>
    <property type="match status" value="1"/>
</dbReference>
<evidence type="ECO:0000256" key="4">
    <source>
        <dbReference type="ARBA" id="ARBA00022801"/>
    </source>
</evidence>
<dbReference type="RefSeq" id="WP_250857809.1">
    <property type="nucleotide sequence ID" value="NZ_JAGSOJ010000001.1"/>
</dbReference>
<evidence type="ECO:0000256" key="2">
    <source>
        <dbReference type="ARBA" id="ARBA00018911"/>
    </source>
</evidence>
<dbReference type="PROSITE" id="PS51462">
    <property type="entry name" value="NUDIX"/>
    <property type="match status" value="1"/>
</dbReference>
<dbReference type="InterPro" id="IPR020476">
    <property type="entry name" value="Nudix_hydrolase"/>
</dbReference>
<evidence type="ECO:0000256" key="1">
    <source>
        <dbReference type="ARBA" id="ARBA00005582"/>
    </source>
</evidence>
<dbReference type="GO" id="GO:0004081">
    <property type="term" value="F:bis(5'-nucleosyl)-tetraphosphatase (asymmetrical) activity"/>
    <property type="evidence" value="ECO:0007669"/>
    <property type="project" value="TreeGrafter"/>
</dbReference>
<organism evidence="8 9">
    <name type="scientific">Oceanirhabdus seepicola</name>
    <dbReference type="NCBI Taxonomy" id="2828781"/>
    <lineage>
        <taxon>Bacteria</taxon>
        <taxon>Bacillati</taxon>
        <taxon>Bacillota</taxon>
        <taxon>Clostridia</taxon>
        <taxon>Eubacteriales</taxon>
        <taxon>Clostridiaceae</taxon>
        <taxon>Oceanirhabdus</taxon>
    </lineage>
</organism>
<sequence>MSMEKSCGAVIYRKLNGDLEFLAVKSKVNGHWGFPKGHVEEGETEKETAKREVLEETGLNITLVEGFRTKIEYSLAEDIRKEVIFFIGKTSDQCVKIQEEEIGEYRWLNYSEMLDLLTFDSNKSVLKEAQEYFIV</sequence>
<dbReference type="Pfam" id="PF00293">
    <property type="entry name" value="NUDIX"/>
    <property type="match status" value="1"/>
</dbReference>
<dbReference type="InterPro" id="IPR003565">
    <property type="entry name" value="Tetra_PHTase"/>
</dbReference>
<dbReference type="PROSITE" id="PS00893">
    <property type="entry name" value="NUDIX_BOX"/>
    <property type="match status" value="1"/>
</dbReference>
<keyword evidence="4 6" id="KW-0378">Hydrolase</keyword>
<keyword evidence="3" id="KW-0547">Nucleotide-binding</keyword>
<proteinExistence type="inferred from homology"/>
<evidence type="ECO:0000313" key="9">
    <source>
        <dbReference type="Proteomes" id="UP001056429"/>
    </source>
</evidence>
<evidence type="ECO:0000256" key="5">
    <source>
        <dbReference type="ARBA" id="ARBA00032644"/>
    </source>
</evidence>
<dbReference type="GO" id="GO:0000166">
    <property type="term" value="F:nucleotide binding"/>
    <property type="evidence" value="ECO:0007669"/>
    <property type="project" value="UniProtKB-KW"/>
</dbReference>